<comment type="caution">
    <text evidence="7">The sequence shown here is derived from an EMBL/GenBank/DDBJ whole genome shotgun (WGS) entry which is preliminary data.</text>
</comment>
<dbReference type="Pfam" id="PF14378">
    <property type="entry name" value="PAP2_3"/>
    <property type="match status" value="1"/>
</dbReference>
<dbReference type="InterPro" id="IPR036938">
    <property type="entry name" value="PAP2/HPO_sf"/>
</dbReference>
<dbReference type="PANTHER" id="PTHR31310:SF7">
    <property type="entry name" value="PA-PHOSPHATASE RELATED-FAMILY PROTEIN DDB_G0268928"/>
    <property type="match status" value="1"/>
</dbReference>
<dbReference type="PANTHER" id="PTHR31310">
    <property type="match status" value="1"/>
</dbReference>
<comment type="subcellular location">
    <subcellularLocation>
        <location evidence="1">Membrane</location>
        <topology evidence="1">Multi-pass membrane protein</topology>
    </subcellularLocation>
</comment>
<dbReference type="InterPro" id="IPR000326">
    <property type="entry name" value="PAP2/HPO"/>
</dbReference>
<keyword evidence="2 5" id="KW-0812">Transmembrane</keyword>
<keyword evidence="4 5" id="KW-0472">Membrane</keyword>
<gene>
    <name evidence="7" type="ORF">HKN21_15225</name>
</gene>
<evidence type="ECO:0000256" key="4">
    <source>
        <dbReference type="ARBA" id="ARBA00023136"/>
    </source>
</evidence>
<evidence type="ECO:0000256" key="2">
    <source>
        <dbReference type="ARBA" id="ARBA00022692"/>
    </source>
</evidence>
<feature type="transmembrane region" description="Helical" evidence="5">
    <location>
        <begin position="123"/>
        <end position="143"/>
    </location>
</feature>
<evidence type="ECO:0000313" key="8">
    <source>
        <dbReference type="Proteomes" id="UP000547674"/>
    </source>
</evidence>
<feature type="transmembrane region" description="Helical" evidence="5">
    <location>
        <begin position="155"/>
        <end position="175"/>
    </location>
</feature>
<dbReference type="AlphaFoldDB" id="A0A7Y2EA92"/>
<feature type="transmembrane region" description="Helical" evidence="5">
    <location>
        <begin position="235"/>
        <end position="252"/>
    </location>
</feature>
<dbReference type="Gene3D" id="1.20.144.10">
    <property type="entry name" value="Phosphatidic acid phosphatase type 2/haloperoxidase"/>
    <property type="match status" value="1"/>
</dbReference>
<dbReference type="SMART" id="SM00014">
    <property type="entry name" value="acidPPc"/>
    <property type="match status" value="1"/>
</dbReference>
<sequence>MREGFNLRAIDIYALAYLVLTGPIYAFLQDPPILQAVLLHVLAPVVILVLARLKETRIVQLLRDFYPIALFGLLYTECSTLNRIFVPEGYLDSHIIDLEGAWFGSQPARDFRNWVPVSAFSELLHFAYFTYYAYVITLTLTLLLGRSREIYHRAIATVGLTFFVGFFVFIAVPVAGPYYEFARIEAGETLLMPKVVQWVLDRGSSVGTAFPSSHVSIATACLFMAWRYYRPLGRILIVLVPLMAAGAVYGGFHYFIDVIAGALLGILCSTVGHRYTLALSGAKEPSEGTTS</sequence>
<evidence type="ECO:0000256" key="3">
    <source>
        <dbReference type="ARBA" id="ARBA00022989"/>
    </source>
</evidence>
<evidence type="ECO:0000256" key="1">
    <source>
        <dbReference type="ARBA" id="ARBA00004141"/>
    </source>
</evidence>
<feature type="domain" description="Phosphatidic acid phosphatase type 2/haloperoxidase" evidence="6">
    <location>
        <begin position="157"/>
        <end position="273"/>
    </location>
</feature>
<protein>
    <submittedName>
        <fullName evidence="7">Phosphatase PAP2 family protein</fullName>
    </submittedName>
</protein>
<feature type="transmembrane region" description="Helical" evidence="5">
    <location>
        <begin position="65"/>
        <end position="85"/>
    </location>
</feature>
<dbReference type="InterPro" id="IPR052185">
    <property type="entry name" value="IPC_Synthase-Related"/>
</dbReference>
<name>A0A7Y2EA92_UNCEI</name>
<evidence type="ECO:0000313" key="7">
    <source>
        <dbReference type="EMBL" id="NNF08114.1"/>
    </source>
</evidence>
<organism evidence="7 8">
    <name type="scientific">Eiseniibacteriota bacterium</name>
    <dbReference type="NCBI Taxonomy" id="2212470"/>
    <lineage>
        <taxon>Bacteria</taxon>
        <taxon>Candidatus Eiseniibacteriota</taxon>
    </lineage>
</organism>
<feature type="transmembrane region" description="Helical" evidence="5">
    <location>
        <begin position="34"/>
        <end position="53"/>
    </location>
</feature>
<dbReference type="SUPFAM" id="SSF48317">
    <property type="entry name" value="Acid phosphatase/Vanadium-dependent haloperoxidase"/>
    <property type="match status" value="1"/>
</dbReference>
<evidence type="ECO:0000259" key="6">
    <source>
        <dbReference type="SMART" id="SM00014"/>
    </source>
</evidence>
<dbReference type="InterPro" id="IPR026841">
    <property type="entry name" value="Aur1/Ipt1"/>
</dbReference>
<evidence type="ECO:0000256" key="5">
    <source>
        <dbReference type="SAM" id="Phobius"/>
    </source>
</evidence>
<dbReference type="Proteomes" id="UP000547674">
    <property type="component" value="Unassembled WGS sequence"/>
</dbReference>
<feature type="transmembrane region" description="Helical" evidence="5">
    <location>
        <begin position="209"/>
        <end position="228"/>
    </location>
</feature>
<keyword evidence="3 5" id="KW-1133">Transmembrane helix</keyword>
<dbReference type="GO" id="GO:0016020">
    <property type="term" value="C:membrane"/>
    <property type="evidence" value="ECO:0007669"/>
    <property type="project" value="UniProtKB-SubCell"/>
</dbReference>
<reference evidence="7 8" key="1">
    <citation type="submission" date="2020-03" db="EMBL/GenBank/DDBJ databases">
        <title>Metabolic flexibility allows generalist bacteria to become dominant in a frequently disturbed ecosystem.</title>
        <authorList>
            <person name="Chen Y.-J."/>
            <person name="Leung P.M."/>
            <person name="Bay S.K."/>
            <person name="Hugenholtz P."/>
            <person name="Kessler A.J."/>
            <person name="Shelley G."/>
            <person name="Waite D.W."/>
            <person name="Cook P.L."/>
            <person name="Greening C."/>
        </authorList>
    </citation>
    <scope>NUCLEOTIDE SEQUENCE [LARGE SCALE GENOMIC DNA]</scope>
    <source>
        <strain evidence="7">SS_bin_28</strain>
    </source>
</reference>
<proteinExistence type="predicted"/>
<feature type="transmembrane region" description="Helical" evidence="5">
    <location>
        <begin position="12"/>
        <end position="28"/>
    </location>
</feature>
<dbReference type="EMBL" id="JABDJR010000618">
    <property type="protein sequence ID" value="NNF08114.1"/>
    <property type="molecule type" value="Genomic_DNA"/>
</dbReference>
<accession>A0A7Y2EA92</accession>